<dbReference type="AlphaFoldDB" id="A0A0B7BA04"/>
<evidence type="ECO:0000256" key="2">
    <source>
        <dbReference type="SAM" id="MobiDB-lite"/>
    </source>
</evidence>
<accession>A0A0B7BA04</accession>
<dbReference type="PANTHER" id="PTHR32470:SF2">
    <property type="entry name" value="NADH DEHYDROGENASE [UBIQUINONE] 1 ALPHA SUBCOMPLEX ASSEMBLY FACTOR 2"/>
    <property type="match status" value="1"/>
</dbReference>
<evidence type="ECO:0008006" key="4">
    <source>
        <dbReference type="Google" id="ProtNLM"/>
    </source>
</evidence>
<evidence type="ECO:0000256" key="1">
    <source>
        <dbReference type="ARBA" id="ARBA00007355"/>
    </source>
</evidence>
<dbReference type="Pfam" id="PF05071">
    <property type="entry name" value="NDUFA12"/>
    <property type="match status" value="1"/>
</dbReference>
<evidence type="ECO:0000313" key="3">
    <source>
        <dbReference type="EMBL" id="CEK89737.1"/>
    </source>
</evidence>
<name>A0A0B7BA04_9EUPU</name>
<protein>
    <recommendedName>
        <fullName evidence="4">NADH dehydrogenase [ubiquinone] 1 alpha subcomplex assembly factor 2</fullName>
    </recommendedName>
</protein>
<dbReference type="InterPro" id="IPR052618">
    <property type="entry name" value="ComplexI_NDUFA12"/>
</dbReference>
<feature type="region of interest" description="Disordered" evidence="2">
    <location>
        <begin position="123"/>
        <end position="174"/>
    </location>
</feature>
<reference evidence="3" key="1">
    <citation type="submission" date="2014-12" db="EMBL/GenBank/DDBJ databases">
        <title>Insight into the proteome of Arion vulgaris.</title>
        <authorList>
            <person name="Aradska J."/>
            <person name="Bulat T."/>
            <person name="Smidak R."/>
            <person name="Sarate P."/>
            <person name="Gangsoo J."/>
            <person name="Sialana F."/>
            <person name="Bilban M."/>
            <person name="Lubec G."/>
        </authorList>
    </citation>
    <scope>NUCLEOTIDE SEQUENCE</scope>
    <source>
        <tissue evidence="3">Skin</tissue>
    </source>
</reference>
<dbReference type="InterPro" id="IPR007763">
    <property type="entry name" value="NDUFA12"/>
</dbReference>
<sequence>MAYRISNWRRMLVNLKNSIFITKQKDVFVGSDKYGNQYFERKGDTSRNIRSSRYIQEKVSTEASEIPEVPVEWNAWLRGLKKDPPTPEEIEKNYITMMKTKFRASELDKKFATKEVQKIKNCYSEHPESTTGSTTGSTITEDIKSNLEHNPFPKYDDLEKTPGELFSKQSKSKN</sequence>
<gene>
    <name evidence="3" type="primary">ORF172620</name>
</gene>
<dbReference type="PANTHER" id="PTHR32470">
    <property type="entry name" value="ADH DEHYDROGENASE [UBIQUINONE] 1 ALPHA SUBCOMPLEX ASSEMBLY FACTOR 2"/>
    <property type="match status" value="1"/>
</dbReference>
<dbReference type="EMBL" id="HACG01042872">
    <property type="protein sequence ID" value="CEK89737.1"/>
    <property type="molecule type" value="Transcribed_RNA"/>
</dbReference>
<comment type="similarity">
    <text evidence="1">Belongs to the complex I NDUFA12 subunit family.</text>
</comment>
<feature type="compositionally biased region" description="Low complexity" evidence="2">
    <location>
        <begin position="129"/>
        <end position="140"/>
    </location>
</feature>
<dbReference type="GO" id="GO:0005739">
    <property type="term" value="C:mitochondrion"/>
    <property type="evidence" value="ECO:0007669"/>
    <property type="project" value="TreeGrafter"/>
</dbReference>
<dbReference type="GO" id="GO:0032981">
    <property type="term" value="P:mitochondrial respiratory chain complex I assembly"/>
    <property type="evidence" value="ECO:0007669"/>
    <property type="project" value="TreeGrafter"/>
</dbReference>
<organism evidence="3">
    <name type="scientific">Arion vulgaris</name>
    <dbReference type="NCBI Taxonomy" id="1028688"/>
    <lineage>
        <taxon>Eukaryota</taxon>
        <taxon>Metazoa</taxon>
        <taxon>Spiralia</taxon>
        <taxon>Lophotrochozoa</taxon>
        <taxon>Mollusca</taxon>
        <taxon>Gastropoda</taxon>
        <taxon>Heterobranchia</taxon>
        <taxon>Euthyneura</taxon>
        <taxon>Panpulmonata</taxon>
        <taxon>Eupulmonata</taxon>
        <taxon>Stylommatophora</taxon>
        <taxon>Helicina</taxon>
        <taxon>Arionoidea</taxon>
        <taxon>Arionidae</taxon>
        <taxon>Arion</taxon>
    </lineage>
</organism>
<dbReference type="GO" id="GO:0045271">
    <property type="term" value="C:respiratory chain complex I"/>
    <property type="evidence" value="ECO:0007669"/>
    <property type="project" value="InterPro"/>
</dbReference>
<proteinExistence type="inferred from homology"/>